<reference evidence="2" key="1">
    <citation type="journal article" date="2024" name="Proc. Natl. Acad. Sci. U.S.A.">
        <title>Extraordinary preservation of gene collinearity over three hundred million years revealed in homosporous lycophytes.</title>
        <authorList>
            <person name="Li C."/>
            <person name="Wickell D."/>
            <person name="Kuo L.Y."/>
            <person name="Chen X."/>
            <person name="Nie B."/>
            <person name="Liao X."/>
            <person name="Peng D."/>
            <person name="Ji J."/>
            <person name="Jenkins J."/>
            <person name="Williams M."/>
            <person name="Shu S."/>
            <person name="Plott C."/>
            <person name="Barry K."/>
            <person name="Rajasekar S."/>
            <person name="Grimwood J."/>
            <person name="Han X."/>
            <person name="Sun S."/>
            <person name="Hou Z."/>
            <person name="He W."/>
            <person name="Dai G."/>
            <person name="Sun C."/>
            <person name="Schmutz J."/>
            <person name="Leebens-Mack J.H."/>
            <person name="Li F.W."/>
            <person name="Wang L."/>
        </authorList>
    </citation>
    <scope>NUCLEOTIDE SEQUENCE [LARGE SCALE GENOMIC DNA]</scope>
    <source>
        <strain evidence="2">cv. PW_Plant_1</strain>
    </source>
</reference>
<proteinExistence type="predicted"/>
<sequence>MSSDQQDRGLMGMFGHKKTEEPATNLTGRDQDQETVIPSAVAYDQKPQAGQGGVMGKLHKCGGSSGSSSSSEDESGVKKERKAKKGGMADKIKNMIPGQKKEGDCTATCTETTTGATGDNECGVKKERKAKTGGMTDKIKNMLPGNKKEDAAGYTPTNTTT</sequence>
<dbReference type="Proteomes" id="UP001162992">
    <property type="component" value="Chromosome 11"/>
</dbReference>
<gene>
    <name evidence="1" type="ORF">O6H91_11G111100</name>
</gene>
<protein>
    <submittedName>
        <fullName evidence="1">Uncharacterized protein</fullName>
    </submittedName>
</protein>
<dbReference type="EMBL" id="CM055102">
    <property type="protein sequence ID" value="KAJ7539835.1"/>
    <property type="molecule type" value="Genomic_DNA"/>
</dbReference>
<evidence type="ECO:0000313" key="2">
    <source>
        <dbReference type="Proteomes" id="UP001162992"/>
    </source>
</evidence>
<keyword evidence="2" id="KW-1185">Reference proteome</keyword>
<organism evidence="1 2">
    <name type="scientific">Diphasiastrum complanatum</name>
    <name type="common">Issler's clubmoss</name>
    <name type="synonym">Lycopodium complanatum</name>
    <dbReference type="NCBI Taxonomy" id="34168"/>
    <lineage>
        <taxon>Eukaryota</taxon>
        <taxon>Viridiplantae</taxon>
        <taxon>Streptophyta</taxon>
        <taxon>Embryophyta</taxon>
        <taxon>Tracheophyta</taxon>
        <taxon>Lycopodiopsida</taxon>
        <taxon>Lycopodiales</taxon>
        <taxon>Lycopodiaceae</taxon>
        <taxon>Lycopodioideae</taxon>
        <taxon>Diphasiastrum</taxon>
    </lineage>
</organism>
<name>A0ACC2CCX3_DIPCM</name>
<comment type="caution">
    <text evidence="1">The sequence shown here is derived from an EMBL/GenBank/DDBJ whole genome shotgun (WGS) entry which is preliminary data.</text>
</comment>
<accession>A0ACC2CCX3</accession>
<evidence type="ECO:0000313" key="1">
    <source>
        <dbReference type="EMBL" id="KAJ7539835.1"/>
    </source>
</evidence>